<gene>
    <name evidence="1" type="ORF">ACFQRI_25940</name>
</gene>
<comment type="caution">
    <text evidence="1">The sequence shown here is derived from an EMBL/GenBank/DDBJ whole genome shotgun (WGS) entry which is preliminary data.</text>
</comment>
<name>A0ABW2LQM2_9PSEU</name>
<evidence type="ECO:0000313" key="2">
    <source>
        <dbReference type="Proteomes" id="UP001596504"/>
    </source>
</evidence>
<dbReference type="Proteomes" id="UP001596504">
    <property type="component" value="Unassembled WGS sequence"/>
</dbReference>
<organism evidence="1 2">
    <name type="scientific">Saccharopolyspora griseoalba</name>
    <dbReference type="NCBI Taxonomy" id="1431848"/>
    <lineage>
        <taxon>Bacteria</taxon>
        <taxon>Bacillati</taxon>
        <taxon>Actinomycetota</taxon>
        <taxon>Actinomycetes</taxon>
        <taxon>Pseudonocardiales</taxon>
        <taxon>Pseudonocardiaceae</taxon>
        <taxon>Saccharopolyspora</taxon>
    </lineage>
</organism>
<keyword evidence="2" id="KW-1185">Reference proteome</keyword>
<evidence type="ECO:0000313" key="1">
    <source>
        <dbReference type="EMBL" id="MFC7344866.1"/>
    </source>
</evidence>
<proteinExistence type="predicted"/>
<dbReference type="EMBL" id="JBHTCJ010000021">
    <property type="protein sequence ID" value="MFC7344866.1"/>
    <property type="molecule type" value="Genomic_DNA"/>
</dbReference>
<dbReference type="RefSeq" id="WP_380673074.1">
    <property type="nucleotide sequence ID" value="NZ_JBHTCJ010000021.1"/>
</dbReference>
<sequence length="141" mass="15420">MIVVVVAMLFALVTAGGYLVYKGMCPTEHLGASRQNPYGFKCGSRNILVGKHGKVALKPGSGFDGWAHTQVFLANFSTPQRCPKVPIFSDPEFEEVLTEEHRKQRAKEMADRERLRARALGGDSGFSVALPGMNDGQPGRR</sequence>
<reference evidence="2" key="1">
    <citation type="journal article" date="2019" name="Int. J. Syst. Evol. Microbiol.">
        <title>The Global Catalogue of Microorganisms (GCM) 10K type strain sequencing project: providing services to taxonomists for standard genome sequencing and annotation.</title>
        <authorList>
            <consortium name="The Broad Institute Genomics Platform"/>
            <consortium name="The Broad Institute Genome Sequencing Center for Infectious Disease"/>
            <person name="Wu L."/>
            <person name="Ma J."/>
        </authorList>
    </citation>
    <scope>NUCLEOTIDE SEQUENCE [LARGE SCALE GENOMIC DNA]</scope>
    <source>
        <strain evidence="2">WLHS5</strain>
    </source>
</reference>
<accession>A0ABW2LQM2</accession>
<protein>
    <submittedName>
        <fullName evidence="1">Uncharacterized protein</fullName>
    </submittedName>
</protein>